<dbReference type="RefSeq" id="WP_069437711.1">
    <property type="nucleotide sequence ID" value="NZ_LPWG01000012.1"/>
</dbReference>
<keyword evidence="3" id="KW-1185">Reference proteome</keyword>
<dbReference type="InterPro" id="IPR036680">
    <property type="entry name" value="SPOR-like_sf"/>
</dbReference>
<proteinExistence type="predicted"/>
<dbReference type="EMBL" id="LPWG01000012">
    <property type="protein sequence ID" value="ODR98992.1"/>
    <property type="molecule type" value="Genomic_DNA"/>
</dbReference>
<feature type="domain" description="SPOR" evidence="1">
    <location>
        <begin position="30"/>
        <end position="112"/>
    </location>
</feature>
<dbReference type="PROSITE" id="PS51724">
    <property type="entry name" value="SPOR"/>
    <property type="match status" value="1"/>
</dbReference>
<accession>A0A1E3VZN7</accession>
<evidence type="ECO:0000259" key="1">
    <source>
        <dbReference type="PROSITE" id="PS51724"/>
    </source>
</evidence>
<dbReference type="GO" id="GO:0042834">
    <property type="term" value="F:peptidoglycan binding"/>
    <property type="evidence" value="ECO:0007669"/>
    <property type="project" value="InterPro"/>
</dbReference>
<dbReference type="Proteomes" id="UP000094501">
    <property type="component" value="Unassembled WGS sequence"/>
</dbReference>
<dbReference type="Pfam" id="PF05036">
    <property type="entry name" value="SPOR"/>
    <property type="match status" value="1"/>
</dbReference>
<evidence type="ECO:0000313" key="3">
    <source>
        <dbReference type="Proteomes" id="UP000094501"/>
    </source>
</evidence>
<dbReference type="InterPro" id="IPR007730">
    <property type="entry name" value="SPOR-like_dom"/>
</dbReference>
<evidence type="ECO:0000313" key="2">
    <source>
        <dbReference type="EMBL" id="ODR98992.1"/>
    </source>
</evidence>
<sequence>MAEPATETEETQEPAEIAALDPVTLPPAANDGSTRYGIEIGSVAKRDELRPLWREYLTKHAALVAGLQPRRVRAPDNRWRLIAGPFANAQDAEGACSLFKRAERPCAATVYAGDAL</sequence>
<gene>
    <name evidence="2" type="ORF">AUC68_07520</name>
</gene>
<organism evidence="2 3">
    <name type="scientific">Methyloceanibacter methanicus</name>
    <dbReference type="NCBI Taxonomy" id="1774968"/>
    <lineage>
        <taxon>Bacteria</taxon>
        <taxon>Pseudomonadati</taxon>
        <taxon>Pseudomonadota</taxon>
        <taxon>Alphaproteobacteria</taxon>
        <taxon>Hyphomicrobiales</taxon>
        <taxon>Hyphomicrobiaceae</taxon>
        <taxon>Methyloceanibacter</taxon>
    </lineage>
</organism>
<dbReference type="OrthoDB" id="8448999at2"/>
<dbReference type="AlphaFoldDB" id="A0A1E3VZN7"/>
<comment type="caution">
    <text evidence="2">The sequence shown here is derived from an EMBL/GenBank/DDBJ whole genome shotgun (WGS) entry which is preliminary data.</text>
</comment>
<dbReference type="Gene3D" id="3.30.70.1070">
    <property type="entry name" value="Sporulation related repeat"/>
    <property type="match status" value="1"/>
</dbReference>
<name>A0A1E3VZN7_9HYPH</name>
<dbReference type="SUPFAM" id="SSF110997">
    <property type="entry name" value="Sporulation related repeat"/>
    <property type="match status" value="1"/>
</dbReference>
<reference evidence="2 3" key="1">
    <citation type="journal article" date="2016" name="Environ. Microbiol.">
        <title>New Methyloceanibacter diversity from North Sea sediments includes methanotroph containing solely the soluble methane monooxygenase.</title>
        <authorList>
            <person name="Vekeman B."/>
            <person name="Kerckhof F.M."/>
            <person name="Cremers G."/>
            <person name="de Vos P."/>
            <person name="Vandamme P."/>
            <person name="Boon N."/>
            <person name="Op den Camp H.J."/>
            <person name="Heylen K."/>
        </authorList>
    </citation>
    <scope>NUCLEOTIDE SEQUENCE [LARGE SCALE GENOMIC DNA]</scope>
    <source>
        <strain evidence="2 3">R-67174</strain>
    </source>
</reference>
<protein>
    <recommendedName>
        <fullName evidence="1">SPOR domain-containing protein</fullName>
    </recommendedName>
</protein>